<reference evidence="7" key="2">
    <citation type="submission" date="2024-02" db="EMBL/GenBank/DDBJ databases">
        <authorList>
            <person name="Buigues J."/>
            <person name="Vinals A."/>
            <person name="Martinez-Recio R."/>
            <person name="S Monros J."/>
            <person name="Sanjuan R."/>
            <person name="Cuevas J.M."/>
        </authorList>
    </citation>
    <scope>NUCLEOTIDE SEQUENCE</scope>
    <source>
        <strain evidence="7">MAVG44</strain>
    </source>
</reference>
<comment type="subcellular location">
    <subcellularLocation>
        <location evidence="1">Virion</location>
    </subcellularLocation>
</comment>
<evidence type="ECO:0000256" key="3">
    <source>
        <dbReference type="ARBA" id="ARBA00022804"/>
    </source>
</evidence>
<dbReference type="GO" id="GO:0019062">
    <property type="term" value="P:virion attachment to host cell"/>
    <property type="evidence" value="ECO:0007669"/>
    <property type="project" value="UniProtKB-KW"/>
</dbReference>
<organism evidence="7">
    <name type="scientific">Pipistrellus pipistrellus adenovirus</name>
    <dbReference type="NCBI Taxonomy" id="3140007"/>
    <lineage>
        <taxon>Viruses</taxon>
        <taxon>Varidnaviria</taxon>
        <taxon>Bamfordvirae</taxon>
        <taxon>Preplasmiviricota</taxon>
        <taxon>Polisuviricotina</taxon>
        <taxon>Pharingeaviricetes</taxon>
        <taxon>Rowavirales</taxon>
        <taxon>Adenoviridae</taxon>
    </lineage>
</organism>
<evidence type="ECO:0000259" key="6">
    <source>
        <dbReference type="PROSITE" id="PS50006"/>
    </source>
</evidence>
<keyword evidence="4" id="KW-0946">Virion</keyword>
<proteinExistence type="predicted"/>
<dbReference type="EMBL" id="PP410068">
    <property type="protein sequence ID" value="WZK92842.1"/>
    <property type="molecule type" value="Genomic_DNA"/>
</dbReference>
<dbReference type="PRINTS" id="PR00307">
    <property type="entry name" value="ADENOVSFIBRE"/>
</dbReference>
<keyword evidence="3" id="KW-1161">Viral attachment to host cell</keyword>
<dbReference type="InterPro" id="IPR000253">
    <property type="entry name" value="FHA_dom"/>
</dbReference>
<dbReference type="InterPro" id="IPR000978">
    <property type="entry name" value="Adeno_fibre_knob"/>
</dbReference>
<keyword evidence="2" id="KW-0945">Host-virus interaction</keyword>
<evidence type="ECO:0000313" key="7">
    <source>
        <dbReference type="EMBL" id="WZK92842.1"/>
    </source>
</evidence>
<dbReference type="PROSITE" id="PS50006">
    <property type="entry name" value="FHA_DOMAIN"/>
    <property type="match status" value="1"/>
</dbReference>
<dbReference type="GO" id="GO:0019028">
    <property type="term" value="C:viral capsid"/>
    <property type="evidence" value="ECO:0007669"/>
    <property type="project" value="InterPro"/>
</dbReference>
<dbReference type="Gene3D" id="2.10.25.20">
    <property type="entry name" value="reovirus attachment protein sigma1, domain 1"/>
    <property type="match status" value="1"/>
</dbReference>
<name>A0AAU6S544_9ADEN</name>
<dbReference type="Pfam" id="PF00608">
    <property type="entry name" value="Adeno_shaft"/>
    <property type="match status" value="4"/>
</dbReference>
<accession>A0AAU6S544</accession>
<evidence type="ECO:0000256" key="1">
    <source>
        <dbReference type="ARBA" id="ARBA00004328"/>
    </source>
</evidence>
<dbReference type="GO" id="GO:0046718">
    <property type="term" value="P:symbiont entry into host cell"/>
    <property type="evidence" value="ECO:0007669"/>
    <property type="project" value="UniProtKB-KW"/>
</dbReference>
<dbReference type="Gene3D" id="2.60.90.10">
    <property type="entry name" value="Adenovirus pIV-related, attachment domain"/>
    <property type="match status" value="1"/>
</dbReference>
<sequence>MWPRKRRARAIPSDFDPVYPYEKEDFVISAPFVNTDRGLTTDPPGFVAIKAKPPLSFDNQGNLILVGGSSGVSIDSKKGLGKSGNTIFAKVAEPAIFDQAGNITIGVDESRGLAISGGKLTARVHGPISYDPNGYIMLEYDNTKGLEVNNNQLGLKVDPAALTFTQGMLTLAPGAGPQQIQVDTSKGLTMTGNVISAKVHGPISFERNGYIALEYDNTKGLSVENNKLFVKTLAPLTVSNNGIGLNDTNYAKLTGGNTFSHTQIFNYPIRVQANATSVLGRGIQLGFGGADGYILADEGAKVLYFKRDGHNGRIAAMDLQGITRIKNVPPPEEDSDAVSRWFVHKYALLKDQNVDMKNFKIINLGDPVNDTDAVNKRYVDGKVSGATGPVLNLNQSGNTAPVVSFNNANGDRQGYVGFANDQSTNLKVQSNGNLYLECLSNTAAIVSQNPFRYSGDKMNSLGGGIIFTPAAGLCYLGCSNTATLKFRDPDRPQGRIGTLDLDNETRIVNLPAPVNPNDAATKSYVDSSAGGVAGPVLTLTQSASGKPLVKFVNSSGRELGSIGFESTDSDSNLQITSIYNLNLMTNNSNTKVYSTSPFYYAGGEMCAMGSGIYFAGDGTNKVFLSPTGGTMSLLFRNPTNDSSRFLYLNLEGRTAIVNAPNPLRDGDLVNLGSMRTMFNDVVTRTNKRTTRTLWTGPRPFSNARPVGTQPFDHKMALSLSASGGSVIGTLYLEAHEPYEALPLETDQLVFHLLFDETGNLQGEQSSLDLTHWGLRDEDEGEKINKKMFMPDPEVYPVSNWLPANTIKQRVYVDDGFEPVDLTLRLNAFAPYSLTFTFSGLTRESLRGKRLLTPTINFSYIAPLTLQ</sequence>
<dbReference type="SUPFAM" id="SSF49835">
    <property type="entry name" value="Virus attachment protein globular domain"/>
    <property type="match status" value="1"/>
</dbReference>
<evidence type="ECO:0000256" key="2">
    <source>
        <dbReference type="ARBA" id="ARBA00022581"/>
    </source>
</evidence>
<dbReference type="InterPro" id="IPR000931">
    <property type="entry name" value="Adeno_fibre"/>
</dbReference>
<reference evidence="7" key="1">
    <citation type="journal article" date="2024" name="Microbiol. Spectr.">
        <title>Full-genome sequencing of dozens of new DNA viruses found in Spanish bat feces.</title>
        <authorList>
            <person name="Buigues J."/>
            <person name="Vinals A."/>
            <person name="Martinez-Recio R."/>
            <person name="Monros J.S."/>
            <person name="Sanjuan R."/>
            <person name="Cuevas J.M."/>
        </authorList>
    </citation>
    <scope>NUCLEOTIDE SEQUENCE</scope>
    <source>
        <strain evidence="7">MAVG44</strain>
    </source>
</reference>
<dbReference type="Pfam" id="PF00541">
    <property type="entry name" value="Adeno_knob"/>
    <property type="match status" value="1"/>
</dbReference>
<protein>
    <submittedName>
        <fullName evidence="7">Adenovirus fiber protein</fullName>
    </submittedName>
</protein>
<keyword evidence="5" id="KW-1160">Virus entry into host cell</keyword>
<feature type="domain" description="FHA" evidence="6">
    <location>
        <begin position="103"/>
        <end position="153"/>
    </location>
</feature>
<dbReference type="InterPro" id="IPR008982">
    <property type="entry name" value="Adenovirus_pIV-like_att"/>
</dbReference>
<dbReference type="GO" id="GO:0007155">
    <property type="term" value="P:cell adhesion"/>
    <property type="evidence" value="ECO:0007669"/>
    <property type="project" value="InterPro"/>
</dbReference>
<evidence type="ECO:0000256" key="4">
    <source>
        <dbReference type="ARBA" id="ARBA00022844"/>
    </source>
</evidence>
<dbReference type="InterPro" id="IPR000939">
    <property type="entry name" value="Adenobir_fibre_prot_rpt/shaft"/>
</dbReference>
<evidence type="ECO:0000256" key="5">
    <source>
        <dbReference type="ARBA" id="ARBA00023296"/>
    </source>
</evidence>